<dbReference type="Proteomes" id="UP000594778">
    <property type="component" value="Chromosome"/>
</dbReference>
<protein>
    <submittedName>
        <fullName evidence="1">Uncharacterized protein</fullName>
    </submittedName>
</protein>
<name>A0A7T2S571_DELAC</name>
<sequence length="132" mass="14875">MKINTQKAKNSILSLGEAFFQDDKISLAQKFQLSADQIDEGFDSLKRYTKNGNINDLSSPSVDCEMSIEEDDEDEENEEAPLRIYSLDSGGWGYEMDVLLKNQPSDITMRGGLSADFNTSDFGIKFHLFEVM</sequence>
<proteinExistence type="predicted"/>
<gene>
    <name evidence="1" type="ORF">I6G66_03835</name>
</gene>
<accession>A0A7T2S571</accession>
<evidence type="ECO:0000313" key="1">
    <source>
        <dbReference type="EMBL" id="QPS09181.1"/>
    </source>
</evidence>
<reference evidence="1 2" key="1">
    <citation type="submission" date="2020-12" db="EMBL/GenBank/DDBJ databases">
        <title>FDA dAtabase for Regulatory Grade micrObial Sequences (FDA-ARGOS): Supporting development and validation of Infectious Disease Dx tests.</title>
        <authorList>
            <person name="Sproer C."/>
            <person name="Gronow S."/>
            <person name="Severitt S."/>
            <person name="Schroder I."/>
            <person name="Tallon L."/>
            <person name="Sadzewicz L."/>
            <person name="Zhao X."/>
            <person name="Boylan J."/>
            <person name="Ott S."/>
            <person name="Bowen H."/>
            <person name="Vavikolanu K."/>
            <person name="Mehta A."/>
            <person name="Aluvathingal J."/>
            <person name="Nadendla S."/>
            <person name="Lowell S."/>
            <person name="Myers T."/>
            <person name="Yan Y."/>
            <person name="Sichtig H."/>
        </authorList>
    </citation>
    <scope>NUCLEOTIDE SEQUENCE [LARGE SCALE GENOMIC DNA]</scope>
    <source>
        <strain evidence="1 2">FDAARGOS_909</strain>
    </source>
</reference>
<dbReference type="RefSeq" id="WP_197956204.1">
    <property type="nucleotide sequence ID" value="NZ_CP065668.1"/>
</dbReference>
<dbReference type="EMBL" id="CP065668">
    <property type="protein sequence ID" value="QPS09181.1"/>
    <property type="molecule type" value="Genomic_DNA"/>
</dbReference>
<organism evidence="1 2">
    <name type="scientific">Delftia acidovorans</name>
    <name type="common">Pseudomonas acidovorans</name>
    <name type="synonym">Comamonas acidovorans</name>
    <dbReference type="NCBI Taxonomy" id="80866"/>
    <lineage>
        <taxon>Bacteria</taxon>
        <taxon>Pseudomonadati</taxon>
        <taxon>Pseudomonadota</taxon>
        <taxon>Betaproteobacteria</taxon>
        <taxon>Burkholderiales</taxon>
        <taxon>Comamonadaceae</taxon>
        <taxon>Delftia</taxon>
    </lineage>
</organism>
<dbReference type="AlphaFoldDB" id="A0A7T2S571"/>
<evidence type="ECO:0000313" key="2">
    <source>
        <dbReference type="Proteomes" id="UP000594778"/>
    </source>
</evidence>